<dbReference type="Pfam" id="PF08401">
    <property type="entry name" value="ArdcN"/>
    <property type="match status" value="1"/>
</dbReference>
<name>A0A7C0XZG6_THELI</name>
<dbReference type="EMBL" id="DQYG01000121">
    <property type="protein sequence ID" value="HDD31539.1"/>
    <property type="molecule type" value="Genomic_DNA"/>
</dbReference>
<comment type="caution">
    <text evidence="2">The sequence shown here is derived from an EMBL/GenBank/DDBJ whole genome shotgun (WGS) entry which is preliminary data.</text>
</comment>
<sequence>MRVSELKKRCKEYTAELIEAVKKEKNSERLIEYFEFCSRFHNYSFGNRLLIWAHRPDATFVAGFKTWQKMGRFVKRGERGIPIFAPMRIKIRKKEDWDPELDLESLDGPENTPSEKDVEIITRFKVVYVWDVSQTEGEPLPHPPNTEIVTGDASDLLPTLEQVVRKQGIDLEYVDRGLGNASGVSKKGKILILSSLEIPQRFSVLIHEFAHELLHGSWERAGGLPRKTMELEAEATAYVVIRHFGLESKAPTYLALYRVEEVDIIASLERIVSTASRIIEGIDRKIQGTESLKEAA</sequence>
<gene>
    <name evidence="2" type="ORF">ENF72_02805</name>
</gene>
<dbReference type="AlphaFoldDB" id="A0A7C0XZG6"/>
<organism evidence="2">
    <name type="scientific">Thermococcus litoralis</name>
    <dbReference type="NCBI Taxonomy" id="2265"/>
    <lineage>
        <taxon>Archaea</taxon>
        <taxon>Methanobacteriati</taxon>
        <taxon>Methanobacteriota</taxon>
        <taxon>Thermococci</taxon>
        <taxon>Thermococcales</taxon>
        <taxon>Thermococcaceae</taxon>
        <taxon>Thermococcus</taxon>
    </lineage>
</organism>
<evidence type="ECO:0000259" key="1">
    <source>
        <dbReference type="Pfam" id="PF08401"/>
    </source>
</evidence>
<proteinExistence type="predicted"/>
<evidence type="ECO:0000313" key="2">
    <source>
        <dbReference type="EMBL" id="HDD31539.1"/>
    </source>
</evidence>
<dbReference type="InterPro" id="IPR013610">
    <property type="entry name" value="ArdC_N"/>
</dbReference>
<protein>
    <recommendedName>
        <fullName evidence="1">N-terminal domain-containing protein</fullName>
    </recommendedName>
</protein>
<dbReference type="Proteomes" id="UP000886210">
    <property type="component" value="Unassembled WGS sequence"/>
</dbReference>
<feature type="domain" description="N-terminal" evidence="1">
    <location>
        <begin position="13"/>
        <end position="125"/>
    </location>
</feature>
<dbReference type="GO" id="GO:0003697">
    <property type="term" value="F:single-stranded DNA binding"/>
    <property type="evidence" value="ECO:0007669"/>
    <property type="project" value="InterPro"/>
</dbReference>
<accession>A0A7C0XZG6</accession>
<reference evidence="2" key="1">
    <citation type="journal article" date="2020" name="mSystems">
        <title>Genome- and Community-Level Interaction Insights into Carbon Utilization and Element Cycling Functions of Hydrothermarchaeota in Hydrothermal Sediment.</title>
        <authorList>
            <person name="Zhou Z."/>
            <person name="Liu Y."/>
            <person name="Xu W."/>
            <person name="Pan J."/>
            <person name="Luo Z.H."/>
            <person name="Li M."/>
        </authorList>
    </citation>
    <scope>NUCLEOTIDE SEQUENCE [LARGE SCALE GENOMIC DNA]</scope>
    <source>
        <strain evidence="2">HyVt-151</strain>
    </source>
</reference>